<comment type="subcellular location">
    <subcellularLocation>
        <location evidence="1">Periplasm</location>
    </subcellularLocation>
</comment>
<comment type="caution">
    <text evidence="9">The sequence shown here is derived from an EMBL/GenBank/DDBJ whole genome shotgun (WGS) entry which is preliminary data.</text>
</comment>
<dbReference type="Proteomes" id="UP001216907">
    <property type="component" value="Unassembled WGS sequence"/>
</dbReference>
<evidence type="ECO:0000256" key="2">
    <source>
        <dbReference type="ARBA" id="ARBA00005182"/>
    </source>
</evidence>
<dbReference type="InterPro" id="IPR031811">
    <property type="entry name" value="ALGX/ALGJ_SGNH-like"/>
</dbReference>
<evidence type="ECO:0000256" key="1">
    <source>
        <dbReference type="ARBA" id="ARBA00004418"/>
    </source>
</evidence>
<name>A0ABT6F8V9_9BACT</name>
<feature type="transmembrane region" description="Helical" evidence="7">
    <location>
        <begin position="7"/>
        <end position="26"/>
    </location>
</feature>
<protein>
    <recommendedName>
        <fullName evidence="8">AlgX/AlgJ SGNH hydrolase-like domain-containing protein</fullName>
    </recommendedName>
</protein>
<keyword evidence="7" id="KW-0812">Transmembrane</keyword>
<reference evidence="9 10" key="1">
    <citation type="submission" date="2023-03" db="EMBL/GenBank/DDBJ databases">
        <title>Paludisphaera mucosa sp. nov. a novel planctomycete from northern fen.</title>
        <authorList>
            <person name="Ivanova A."/>
        </authorList>
    </citation>
    <scope>NUCLEOTIDE SEQUENCE [LARGE SCALE GENOMIC DNA]</scope>
    <source>
        <strain evidence="9 10">Pla2</strain>
    </source>
</reference>
<feature type="transmembrane region" description="Helical" evidence="7">
    <location>
        <begin position="38"/>
        <end position="56"/>
    </location>
</feature>
<feature type="domain" description="AlgX/AlgJ SGNH hydrolase-like" evidence="8">
    <location>
        <begin position="326"/>
        <end position="443"/>
    </location>
</feature>
<evidence type="ECO:0000313" key="9">
    <source>
        <dbReference type="EMBL" id="MDG3004011.1"/>
    </source>
</evidence>
<dbReference type="Gene3D" id="3.40.50.1110">
    <property type="entry name" value="SGNH hydrolase"/>
    <property type="match status" value="2"/>
</dbReference>
<dbReference type="InterPro" id="IPR036514">
    <property type="entry name" value="SGNH_hydro_sf"/>
</dbReference>
<evidence type="ECO:0000256" key="3">
    <source>
        <dbReference type="ARBA" id="ARBA00022679"/>
    </source>
</evidence>
<keyword evidence="7" id="KW-0472">Membrane</keyword>
<dbReference type="SUPFAM" id="SSF52266">
    <property type="entry name" value="SGNH hydrolase"/>
    <property type="match status" value="1"/>
</dbReference>
<dbReference type="Pfam" id="PF16822">
    <property type="entry name" value="ALGX"/>
    <property type="match status" value="1"/>
</dbReference>
<organism evidence="9 10">
    <name type="scientific">Paludisphaera mucosa</name>
    <dbReference type="NCBI Taxonomy" id="3030827"/>
    <lineage>
        <taxon>Bacteria</taxon>
        <taxon>Pseudomonadati</taxon>
        <taxon>Planctomycetota</taxon>
        <taxon>Planctomycetia</taxon>
        <taxon>Isosphaerales</taxon>
        <taxon>Isosphaeraceae</taxon>
        <taxon>Paludisphaera</taxon>
    </lineage>
</organism>
<evidence type="ECO:0000256" key="6">
    <source>
        <dbReference type="ARBA" id="ARBA00022841"/>
    </source>
</evidence>
<keyword evidence="6" id="KW-0016">Alginate biosynthesis</keyword>
<keyword evidence="7" id="KW-1133">Transmembrane helix</keyword>
<proteinExistence type="predicted"/>
<evidence type="ECO:0000256" key="7">
    <source>
        <dbReference type="SAM" id="Phobius"/>
    </source>
</evidence>
<evidence type="ECO:0000256" key="5">
    <source>
        <dbReference type="ARBA" id="ARBA00022764"/>
    </source>
</evidence>
<evidence type="ECO:0000259" key="8">
    <source>
        <dbReference type="Pfam" id="PF16822"/>
    </source>
</evidence>
<keyword evidence="3" id="KW-0808">Transferase</keyword>
<keyword evidence="4" id="KW-0732">Signal</keyword>
<sequence>MDRRRRAVRVLVYASWLGVLGLALRIGGTAFDTNPEHLVGLLGLAYLAAWGPYFVFSPHGPAGTLGRFALCTGALGLALGAMEVPAMLRLVDYRVVFTAPTPPWQRAGNGPDPDLIYVRRPHQKTRFRYDGAELYGLRGAKPWRRYNCELVTDAHGFRNPTDAARADVVVIGDSFIEGLHVEADALVTSQLAEMLGRSVVNLGRTGYGPQQEANVLRRYGVALKPSACVWAFYEGNDLQDLHEFDANRKNLRYILDERRSDGVYGRSFVRNGLGFAIRNWLRPDATRPAAAYTGLFTDRDGREVPMVFGTGIQHGAGGPEFPRGTSPELERIRAILADARALCREHGVDLVVAFVPAKFRVYRDLCRFAPDSPCTAWPSDDLPDDVGRVVAGLGPDVGFVDLTPPFRAAAEAGGLVYLPDDTHWSEEGHRLAAEALAPVLESRLDRPREGRVASAPPRR</sequence>
<keyword evidence="5" id="KW-0574">Periplasm</keyword>
<comment type="pathway">
    <text evidence="2">Glycan biosynthesis; alginate biosynthesis.</text>
</comment>
<evidence type="ECO:0000256" key="4">
    <source>
        <dbReference type="ARBA" id="ARBA00022729"/>
    </source>
</evidence>
<accession>A0ABT6F8V9</accession>
<evidence type="ECO:0000313" key="10">
    <source>
        <dbReference type="Proteomes" id="UP001216907"/>
    </source>
</evidence>
<gene>
    <name evidence="9" type="ORF">PZE19_09525</name>
</gene>
<dbReference type="RefSeq" id="WP_277860373.1">
    <property type="nucleotide sequence ID" value="NZ_JARRAG010000002.1"/>
</dbReference>
<keyword evidence="10" id="KW-1185">Reference proteome</keyword>
<feature type="transmembrane region" description="Helical" evidence="7">
    <location>
        <begin position="68"/>
        <end position="88"/>
    </location>
</feature>
<dbReference type="EMBL" id="JARRAG010000002">
    <property type="protein sequence ID" value="MDG3004011.1"/>
    <property type="molecule type" value="Genomic_DNA"/>
</dbReference>